<dbReference type="InterPro" id="IPR013087">
    <property type="entry name" value="Znf_C2H2_type"/>
</dbReference>
<dbReference type="EMBL" id="KE525348">
    <property type="protein sequence ID" value="KFB50403.1"/>
    <property type="molecule type" value="Genomic_DNA"/>
</dbReference>
<gene>
    <name evidence="11" type="ORF">ZHAS_00018430</name>
</gene>
<evidence type="ECO:0000256" key="9">
    <source>
        <dbReference type="SAM" id="MobiDB-lite"/>
    </source>
</evidence>
<keyword evidence="7" id="KW-0539">Nucleus</keyword>
<comment type="subcellular location">
    <subcellularLocation>
        <location evidence="1">Nucleus</location>
    </subcellularLocation>
</comment>
<evidence type="ECO:0000256" key="5">
    <source>
        <dbReference type="ARBA" id="ARBA00023015"/>
    </source>
</evidence>
<sequence>MSAEENVRIKKKNRWTQAMLEHLIKLWGKYYPELKTMTRGHEKVYAKMIEDLAMIGWTASMEDIRGRLHNLAGKYRKEAIAQYMTGRQSQWPYFSKMALFYEYTVPANQPRMYDMLEYLELDYMNEDTLDLEENERVVVQEGELSDEEHLEEVQYEEGRSEIDDWQSEQLEDENMAEEQLAEEPLPEVLPVEVVKEQSEPEVEVEKSPRPERSSDETQHVDNKEQESSVNVEAELLPSSPKGKLYQLKSTYRYETIEDFLRILYSNQLYTDVSIVTCHDGEIFTIPAHRLVLANFSPHFSNIFEKLKPVATVGSMSLVLPPDISHKVMQILLEYMYTGFSHVPEELLDEVLRCGMQLKIRGFWSEKTGEQAIKRPTESTEEGTSKNPPRKVARSRTDSLSSAVHGRPSVSGRRSSRDKDEAVDEADALTEEAKMTPKTKLQSNQAMDKEPIKRVENPDCNGKVEPKLGEFSKQLKRNTSVTSATEERSPPKRNRRASENALVSPYHPPRDGEGSKNIKPIKLKRYNSLTCMLCRERFATADEWIGHIEDVHAKEVGVVDELSTDKHITMLQCDLCQQYLASEQGWLRHVLRKHTDEYPDS</sequence>
<feature type="compositionally biased region" description="Acidic residues" evidence="9">
    <location>
        <begin position="420"/>
        <end position="429"/>
    </location>
</feature>
<evidence type="ECO:0000256" key="8">
    <source>
        <dbReference type="ARBA" id="ARBA00037382"/>
    </source>
</evidence>
<dbReference type="PANTHER" id="PTHR23110">
    <property type="entry name" value="BTB DOMAIN TRANSCRIPTION FACTOR"/>
    <property type="match status" value="1"/>
</dbReference>
<evidence type="ECO:0000256" key="7">
    <source>
        <dbReference type="ARBA" id="ARBA00023242"/>
    </source>
</evidence>
<dbReference type="GO" id="GO:0007526">
    <property type="term" value="P:larval somatic muscle development"/>
    <property type="evidence" value="ECO:0007669"/>
    <property type="project" value="UniProtKB-ARBA"/>
</dbReference>
<dbReference type="SMART" id="SM00355">
    <property type="entry name" value="ZnF_C2H2"/>
    <property type="match status" value="2"/>
</dbReference>
<feature type="compositionally biased region" description="Basic and acidic residues" evidence="9">
    <location>
        <begin position="446"/>
        <end position="469"/>
    </location>
</feature>
<dbReference type="VEuPathDB" id="VectorBase:ASIS000716"/>
<evidence type="ECO:0000259" key="10">
    <source>
        <dbReference type="PROSITE" id="PS50097"/>
    </source>
</evidence>
<evidence type="ECO:0000256" key="4">
    <source>
        <dbReference type="ARBA" id="ARBA00022902"/>
    </source>
</evidence>
<dbReference type="Pfam" id="PF13837">
    <property type="entry name" value="Myb_DNA-bind_4"/>
    <property type="match status" value="1"/>
</dbReference>
<reference evidence="11 13" key="1">
    <citation type="journal article" date="2014" name="BMC Genomics">
        <title>Genome sequence of Anopheles sinensis provides insight into genetics basis of mosquito competence for malaria parasites.</title>
        <authorList>
            <person name="Zhou D."/>
            <person name="Zhang D."/>
            <person name="Ding G."/>
            <person name="Shi L."/>
            <person name="Hou Q."/>
            <person name="Ye Y."/>
            <person name="Xu Y."/>
            <person name="Zhou H."/>
            <person name="Xiong C."/>
            <person name="Li S."/>
            <person name="Yu J."/>
            <person name="Hong S."/>
            <person name="Yu X."/>
            <person name="Zou P."/>
            <person name="Chen C."/>
            <person name="Chang X."/>
            <person name="Wang W."/>
            <person name="Lv Y."/>
            <person name="Sun Y."/>
            <person name="Ma L."/>
            <person name="Shen B."/>
            <person name="Zhu C."/>
        </authorList>
    </citation>
    <scope>NUCLEOTIDE SEQUENCE [LARGE SCALE GENOMIC DNA]</scope>
</reference>
<feature type="region of interest" description="Disordered" evidence="9">
    <location>
        <begin position="368"/>
        <end position="516"/>
    </location>
</feature>
<dbReference type="Gene3D" id="3.30.710.10">
    <property type="entry name" value="Potassium Channel Kv1.1, Chain A"/>
    <property type="match status" value="1"/>
</dbReference>
<keyword evidence="13" id="KW-1185">Reference proteome</keyword>
<dbReference type="Pfam" id="PF00651">
    <property type="entry name" value="BTB"/>
    <property type="match status" value="1"/>
</dbReference>
<feature type="compositionally biased region" description="Basic and acidic residues" evidence="9">
    <location>
        <begin position="368"/>
        <end position="377"/>
    </location>
</feature>
<dbReference type="AlphaFoldDB" id="A0A084WJK9"/>
<dbReference type="InterPro" id="IPR044822">
    <property type="entry name" value="Myb_DNA-bind_4"/>
</dbReference>
<protein>
    <submittedName>
        <fullName evidence="11">AGAP005746-PA-like protein</fullName>
    </submittedName>
</protein>
<dbReference type="VEuPathDB" id="VectorBase:ASIC018430"/>
<dbReference type="SMART" id="SM00225">
    <property type="entry name" value="BTB"/>
    <property type="match status" value="1"/>
</dbReference>
<reference evidence="12" key="2">
    <citation type="submission" date="2020-05" db="UniProtKB">
        <authorList>
            <consortium name="EnsemblMetazoa"/>
        </authorList>
    </citation>
    <scope>IDENTIFICATION</scope>
</reference>
<feature type="compositionally biased region" description="Basic and acidic residues" evidence="9">
    <location>
        <begin position="193"/>
        <end position="226"/>
    </location>
</feature>
<organism evidence="11">
    <name type="scientific">Anopheles sinensis</name>
    <name type="common">Mosquito</name>
    <dbReference type="NCBI Taxonomy" id="74873"/>
    <lineage>
        <taxon>Eukaryota</taxon>
        <taxon>Metazoa</taxon>
        <taxon>Ecdysozoa</taxon>
        <taxon>Arthropoda</taxon>
        <taxon>Hexapoda</taxon>
        <taxon>Insecta</taxon>
        <taxon>Pterygota</taxon>
        <taxon>Neoptera</taxon>
        <taxon>Endopterygota</taxon>
        <taxon>Diptera</taxon>
        <taxon>Nematocera</taxon>
        <taxon>Culicoidea</taxon>
        <taxon>Culicidae</taxon>
        <taxon>Anophelinae</taxon>
        <taxon>Anopheles</taxon>
    </lineage>
</organism>
<keyword evidence="2" id="KW-0217">Developmental protein</keyword>
<comment type="function">
    <text evidence="8">Putative transcription factor required for axon growth and guidance in the central and peripheral nervous systems. Repels CNS axons away from the midline by promoting the expression of the midline repellent sli and its receptor robo.</text>
</comment>
<accession>A0A084WJK9</accession>
<dbReference type="STRING" id="74873.A0A084WJK9"/>
<dbReference type="GO" id="GO:0006357">
    <property type="term" value="P:regulation of transcription by RNA polymerase II"/>
    <property type="evidence" value="ECO:0007669"/>
    <property type="project" value="TreeGrafter"/>
</dbReference>
<dbReference type="Proteomes" id="UP000030765">
    <property type="component" value="Unassembled WGS sequence"/>
</dbReference>
<dbReference type="EMBL" id="ATLV01024038">
    <property type="status" value="NOT_ANNOTATED_CDS"/>
    <property type="molecule type" value="Genomic_DNA"/>
</dbReference>
<dbReference type="PROSITE" id="PS00028">
    <property type="entry name" value="ZINC_FINGER_C2H2_1"/>
    <property type="match status" value="2"/>
</dbReference>
<dbReference type="SUPFAM" id="SSF54695">
    <property type="entry name" value="POZ domain"/>
    <property type="match status" value="1"/>
</dbReference>
<evidence type="ECO:0000313" key="12">
    <source>
        <dbReference type="EnsemblMetazoa" id="ASIC018430-PA"/>
    </source>
</evidence>
<dbReference type="GO" id="GO:0007464">
    <property type="term" value="P:R3/R4 cell fate commitment"/>
    <property type="evidence" value="ECO:0007669"/>
    <property type="project" value="UniProtKB-ARBA"/>
</dbReference>
<dbReference type="GO" id="GO:0035167">
    <property type="term" value="P:larval lymph gland hemopoiesis"/>
    <property type="evidence" value="ECO:0007669"/>
    <property type="project" value="UniProtKB-ARBA"/>
</dbReference>
<feature type="compositionally biased region" description="Acidic residues" evidence="9">
    <location>
        <begin position="143"/>
        <end position="155"/>
    </location>
</feature>
<dbReference type="OrthoDB" id="7744459at2759"/>
<keyword evidence="3" id="KW-0221">Differentiation</keyword>
<dbReference type="GO" id="GO:0045476">
    <property type="term" value="P:nurse cell apoptotic process"/>
    <property type="evidence" value="ECO:0007669"/>
    <property type="project" value="UniProtKB-ARBA"/>
</dbReference>
<keyword evidence="5" id="KW-0805">Transcription regulation</keyword>
<dbReference type="InterPro" id="IPR000210">
    <property type="entry name" value="BTB/POZ_dom"/>
</dbReference>
<dbReference type="InterPro" id="IPR051095">
    <property type="entry name" value="Dros_DevTransReg"/>
</dbReference>
<keyword evidence="6" id="KW-0804">Transcription</keyword>
<dbReference type="InterPro" id="IPR011333">
    <property type="entry name" value="SKP1/BTB/POZ_sf"/>
</dbReference>
<evidence type="ECO:0000313" key="13">
    <source>
        <dbReference type="Proteomes" id="UP000030765"/>
    </source>
</evidence>
<dbReference type="PANTHER" id="PTHR23110:SF111">
    <property type="entry name" value="LONGITUDINALS LACKING PROTEIN, ISOFORMS F_I_K_T"/>
    <property type="match status" value="1"/>
</dbReference>
<dbReference type="VEuPathDB" id="VectorBase:ASIS008369"/>
<feature type="compositionally biased region" description="Acidic residues" evidence="9">
    <location>
        <begin position="163"/>
        <end position="185"/>
    </location>
</feature>
<evidence type="ECO:0000256" key="1">
    <source>
        <dbReference type="ARBA" id="ARBA00004123"/>
    </source>
</evidence>
<name>A0A084WJK9_ANOSI</name>
<feature type="region of interest" description="Disordered" evidence="9">
    <location>
        <begin position="140"/>
        <end position="230"/>
    </location>
</feature>
<dbReference type="PROSITE" id="PS50097">
    <property type="entry name" value="BTB"/>
    <property type="match status" value="1"/>
</dbReference>
<evidence type="ECO:0000256" key="2">
    <source>
        <dbReference type="ARBA" id="ARBA00022473"/>
    </source>
</evidence>
<dbReference type="GO" id="GO:0008406">
    <property type="term" value="P:gonad development"/>
    <property type="evidence" value="ECO:0007669"/>
    <property type="project" value="UniProtKB-ARBA"/>
</dbReference>
<dbReference type="GO" id="GO:0016199">
    <property type="term" value="P:axon midline choice point recognition"/>
    <property type="evidence" value="ECO:0007669"/>
    <property type="project" value="UniProtKB-ARBA"/>
</dbReference>
<evidence type="ECO:0000256" key="6">
    <source>
        <dbReference type="ARBA" id="ARBA00023163"/>
    </source>
</evidence>
<dbReference type="GO" id="GO:0005634">
    <property type="term" value="C:nucleus"/>
    <property type="evidence" value="ECO:0007669"/>
    <property type="project" value="UniProtKB-SubCell"/>
</dbReference>
<dbReference type="GO" id="GO:0045467">
    <property type="term" value="P:R7 cell development"/>
    <property type="evidence" value="ECO:0007669"/>
    <property type="project" value="UniProtKB-ARBA"/>
</dbReference>
<proteinExistence type="predicted"/>
<evidence type="ECO:0000256" key="3">
    <source>
        <dbReference type="ARBA" id="ARBA00022782"/>
    </source>
</evidence>
<evidence type="ECO:0000313" key="11">
    <source>
        <dbReference type="EMBL" id="KFB50403.1"/>
    </source>
</evidence>
<keyword evidence="4" id="KW-0524">Neurogenesis</keyword>
<dbReference type="EnsemblMetazoa" id="ASIC018430-RA">
    <property type="protein sequence ID" value="ASIC018430-PA"/>
    <property type="gene ID" value="ASIC018430"/>
</dbReference>
<dbReference type="GO" id="GO:0048813">
    <property type="term" value="P:dendrite morphogenesis"/>
    <property type="evidence" value="ECO:0007669"/>
    <property type="project" value="UniProtKB-ARBA"/>
</dbReference>
<feature type="domain" description="BTB" evidence="10">
    <location>
        <begin position="270"/>
        <end position="344"/>
    </location>
</feature>